<organism evidence="1 2">
    <name type="scientific">Nannocystis radixulma</name>
    <dbReference type="NCBI Taxonomy" id="2995305"/>
    <lineage>
        <taxon>Bacteria</taxon>
        <taxon>Pseudomonadati</taxon>
        <taxon>Myxococcota</taxon>
        <taxon>Polyangia</taxon>
        <taxon>Nannocystales</taxon>
        <taxon>Nannocystaceae</taxon>
        <taxon>Nannocystis</taxon>
    </lineage>
</organism>
<proteinExistence type="predicted"/>
<evidence type="ECO:0000313" key="1">
    <source>
        <dbReference type="EMBL" id="MDC0666355.1"/>
    </source>
</evidence>
<accession>A0ABT5AY20</accession>
<protein>
    <submittedName>
        <fullName evidence="1">Uncharacterized protein</fullName>
    </submittedName>
</protein>
<gene>
    <name evidence="1" type="ORF">POL58_01340</name>
</gene>
<name>A0ABT5AY20_9BACT</name>
<sequence length="115" mass="12902">MLRPHVRKLVILVCLIAACVFVHPYLAIAYLQRTIAGATSASAETEALCRANRWFHSGYTPTYDVTTRDVDGAELRPWQDGSYERVAWVRLTWSTGQAVERTLLTRDALGCVFGE</sequence>
<evidence type="ECO:0000313" key="2">
    <source>
        <dbReference type="Proteomes" id="UP001217838"/>
    </source>
</evidence>
<dbReference type="EMBL" id="JAQNDN010000001">
    <property type="protein sequence ID" value="MDC0666355.1"/>
    <property type="molecule type" value="Genomic_DNA"/>
</dbReference>
<dbReference type="PROSITE" id="PS51257">
    <property type="entry name" value="PROKAR_LIPOPROTEIN"/>
    <property type="match status" value="1"/>
</dbReference>
<dbReference type="RefSeq" id="WP_271993887.1">
    <property type="nucleotide sequence ID" value="NZ_JAQNDN010000001.1"/>
</dbReference>
<comment type="caution">
    <text evidence="1">The sequence shown here is derived from an EMBL/GenBank/DDBJ whole genome shotgun (WGS) entry which is preliminary data.</text>
</comment>
<dbReference type="Proteomes" id="UP001217838">
    <property type="component" value="Unassembled WGS sequence"/>
</dbReference>
<keyword evidence="2" id="KW-1185">Reference proteome</keyword>
<reference evidence="1 2" key="1">
    <citation type="submission" date="2022-11" db="EMBL/GenBank/DDBJ databases">
        <title>Minimal conservation of predation-associated metabolite biosynthetic gene clusters underscores biosynthetic potential of Myxococcota including descriptions for ten novel species: Archangium lansinium sp. nov., Myxococcus landrumus sp. nov., Nannocystis bai.</title>
        <authorList>
            <person name="Ahearne A."/>
            <person name="Stevens C."/>
            <person name="Dowd S."/>
        </authorList>
    </citation>
    <scope>NUCLEOTIDE SEQUENCE [LARGE SCALE GENOMIC DNA]</scope>
    <source>
        <strain evidence="1 2">NCELM</strain>
    </source>
</reference>